<comment type="caution">
    <text evidence="3">The sequence shown here is derived from an EMBL/GenBank/DDBJ whole genome shotgun (WGS) entry which is preliminary data.</text>
</comment>
<evidence type="ECO:0000313" key="3">
    <source>
        <dbReference type="EMBL" id="GGS18740.1"/>
    </source>
</evidence>
<dbReference type="InterPro" id="IPR013785">
    <property type="entry name" value="Aldolase_TIM"/>
</dbReference>
<keyword evidence="1" id="KW-0704">Schiff base</keyword>
<dbReference type="Pfam" id="PF00923">
    <property type="entry name" value="TAL_FSA"/>
    <property type="match status" value="1"/>
</dbReference>
<organism evidence="3 4">
    <name type="scientific">Streptomyces humidus</name>
    <dbReference type="NCBI Taxonomy" id="52259"/>
    <lineage>
        <taxon>Bacteria</taxon>
        <taxon>Bacillati</taxon>
        <taxon>Actinomycetota</taxon>
        <taxon>Actinomycetes</taxon>
        <taxon>Kitasatosporales</taxon>
        <taxon>Streptomycetaceae</taxon>
        <taxon>Streptomyces</taxon>
    </lineage>
</organism>
<evidence type="ECO:0000256" key="2">
    <source>
        <dbReference type="SAM" id="MobiDB-lite"/>
    </source>
</evidence>
<sequence length="158" mass="15791">MTEATAAAGALERLSDEGVSLRLDDLSRERTSGAPRRRGPAGAGANGRRPLGASTGVSDPAHKDTLYVDEPPAPGTVGAMPEATPDAAPEHGDIAGDTVTGGCAAAHAGLAAVEALGVAYDEVVTRSADEGVAEFAVAWQDPMDAVVKSLTSKGVDAT</sequence>
<dbReference type="Gene3D" id="3.20.20.70">
    <property type="entry name" value="Aldolase class I"/>
    <property type="match status" value="1"/>
</dbReference>
<name>A0A918L7X0_9ACTN</name>
<dbReference type="Proteomes" id="UP000606194">
    <property type="component" value="Unassembled WGS sequence"/>
</dbReference>
<dbReference type="InterPro" id="IPR001585">
    <property type="entry name" value="TAL/FSA"/>
</dbReference>
<keyword evidence="4" id="KW-1185">Reference proteome</keyword>
<proteinExistence type="predicted"/>
<dbReference type="SUPFAM" id="SSF51569">
    <property type="entry name" value="Aldolase"/>
    <property type="match status" value="1"/>
</dbReference>
<dbReference type="EMBL" id="BMTL01000035">
    <property type="protein sequence ID" value="GGS18740.1"/>
    <property type="molecule type" value="Genomic_DNA"/>
</dbReference>
<evidence type="ECO:0000256" key="1">
    <source>
        <dbReference type="ARBA" id="ARBA00023270"/>
    </source>
</evidence>
<dbReference type="AlphaFoldDB" id="A0A918L7X0"/>
<protein>
    <submittedName>
        <fullName evidence="3">Uncharacterized protein</fullName>
    </submittedName>
</protein>
<gene>
    <name evidence="3" type="ORF">GCM10010269_67270</name>
</gene>
<accession>A0A918L7X0</accession>
<reference evidence="3" key="2">
    <citation type="submission" date="2020-09" db="EMBL/GenBank/DDBJ databases">
        <authorList>
            <person name="Sun Q."/>
            <person name="Ohkuma M."/>
        </authorList>
    </citation>
    <scope>NUCLEOTIDE SEQUENCE</scope>
    <source>
        <strain evidence="3">JCM 4386</strain>
    </source>
</reference>
<feature type="compositionally biased region" description="Basic and acidic residues" evidence="2">
    <location>
        <begin position="22"/>
        <end position="31"/>
    </location>
</feature>
<dbReference type="GO" id="GO:0005975">
    <property type="term" value="P:carbohydrate metabolic process"/>
    <property type="evidence" value="ECO:0007669"/>
    <property type="project" value="InterPro"/>
</dbReference>
<feature type="region of interest" description="Disordered" evidence="2">
    <location>
        <begin position="1"/>
        <end position="95"/>
    </location>
</feature>
<reference evidence="3" key="1">
    <citation type="journal article" date="2014" name="Int. J. Syst. Evol. Microbiol.">
        <title>Complete genome sequence of Corynebacterium casei LMG S-19264T (=DSM 44701T), isolated from a smear-ripened cheese.</title>
        <authorList>
            <consortium name="US DOE Joint Genome Institute (JGI-PGF)"/>
            <person name="Walter F."/>
            <person name="Albersmeier A."/>
            <person name="Kalinowski J."/>
            <person name="Ruckert C."/>
        </authorList>
    </citation>
    <scope>NUCLEOTIDE SEQUENCE</scope>
    <source>
        <strain evidence="3">JCM 4386</strain>
    </source>
</reference>
<evidence type="ECO:0000313" key="4">
    <source>
        <dbReference type="Proteomes" id="UP000606194"/>
    </source>
</evidence>